<protein>
    <submittedName>
        <fullName evidence="2">Transcriptional regulator, BadM/Rrf2 family</fullName>
    </submittedName>
</protein>
<dbReference type="HOGENOM" id="CLU_107144_0_1_3"/>
<name>B7KLE6_GLOC7</name>
<dbReference type="Gene3D" id="1.10.10.10">
    <property type="entry name" value="Winged helix-like DNA-binding domain superfamily/Winged helix DNA-binding domain"/>
    <property type="match status" value="1"/>
</dbReference>
<dbReference type="InterPro" id="IPR036390">
    <property type="entry name" value="WH_DNA-bd_sf"/>
</dbReference>
<dbReference type="PANTHER" id="PTHR33221">
    <property type="entry name" value="WINGED HELIX-TURN-HELIX TRANSCRIPTIONAL REGULATOR, RRF2 FAMILY"/>
    <property type="match status" value="1"/>
</dbReference>
<evidence type="ECO:0000313" key="3">
    <source>
        <dbReference type="Proteomes" id="UP000002384"/>
    </source>
</evidence>
<dbReference type="Pfam" id="PF02082">
    <property type="entry name" value="Rrf2"/>
    <property type="match status" value="1"/>
</dbReference>
<evidence type="ECO:0000313" key="2">
    <source>
        <dbReference type="EMBL" id="ACK72518.1"/>
    </source>
</evidence>
<dbReference type="KEGG" id="cyc:PCC7424_4147"/>
<dbReference type="AlphaFoldDB" id="B7KLE6"/>
<dbReference type="GO" id="GO:0003700">
    <property type="term" value="F:DNA-binding transcription factor activity"/>
    <property type="evidence" value="ECO:0007669"/>
    <property type="project" value="TreeGrafter"/>
</dbReference>
<dbReference type="InterPro" id="IPR036388">
    <property type="entry name" value="WH-like_DNA-bd_sf"/>
</dbReference>
<dbReference type="STRING" id="65393.PCC7424_4147"/>
<dbReference type="SUPFAM" id="SSF46785">
    <property type="entry name" value="Winged helix' DNA-binding domain"/>
    <property type="match status" value="1"/>
</dbReference>
<dbReference type="InterPro" id="IPR000944">
    <property type="entry name" value="Tscrpt_reg_Rrf2"/>
</dbReference>
<dbReference type="PANTHER" id="PTHR33221:SF5">
    <property type="entry name" value="HTH-TYPE TRANSCRIPTIONAL REGULATOR ISCR"/>
    <property type="match status" value="1"/>
</dbReference>
<proteinExistence type="predicted"/>
<dbReference type="InterPro" id="IPR030489">
    <property type="entry name" value="TR_Rrf2-type_CS"/>
</dbReference>
<dbReference type="Proteomes" id="UP000002384">
    <property type="component" value="Chromosome"/>
</dbReference>
<dbReference type="PROSITE" id="PS51197">
    <property type="entry name" value="HTH_RRF2_2"/>
    <property type="match status" value="1"/>
</dbReference>
<evidence type="ECO:0000256" key="1">
    <source>
        <dbReference type="ARBA" id="ARBA00023125"/>
    </source>
</evidence>
<reference evidence="3" key="1">
    <citation type="journal article" date="2011" name="MBio">
        <title>Novel metabolic attributes of the genus Cyanothece, comprising a group of unicellular nitrogen-fixing Cyanobacteria.</title>
        <authorList>
            <person name="Bandyopadhyay A."/>
            <person name="Elvitigala T."/>
            <person name="Welsh E."/>
            <person name="Stockel J."/>
            <person name="Liberton M."/>
            <person name="Min H."/>
            <person name="Sherman L.A."/>
            <person name="Pakrasi H.B."/>
        </authorList>
    </citation>
    <scope>NUCLEOTIDE SEQUENCE [LARGE SCALE GENOMIC DNA]</scope>
    <source>
        <strain evidence="3">PCC 7424</strain>
    </source>
</reference>
<organism evidence="2 3">
    <name type="scientific">Gloeothece citriformis (strain PCC 7424)</name>
    <name type="common">Cyanothece sp. (strain PCC 7424)</name>
    <dbReference type="NCBI Taxonomy" id="65393"/>
    <lineage>
        <taxon>Bacteria</taxon>
        <taxon>Bacillati</taxon>
        <taxon>Cyanobacteriota</taxon>
        <taxon>Cyanophyceae</taxon>
        <taxon>Oscillatoriophycideae</taxon>
        <taxon>Chroococcales</taxon>
        <taxon>Aphanothecaceae</taxon>
        <taxon>Gloeothece</taxon>
        <taxon>Gloeothece citriformis</taxon>
    </lineage>
</organism>
<dbReference type="GO" id="GO:0003677">
    <property type="term" value="F:DNA binding"/>
    <property type="evidence" value="ECO:0007669"/>
    <property type="project" value="UniProtKB-KW"/>
</dbReference>
<keyword evidence="3" id="KW-1185">Reference proteome</keyword>
<dbReference type="EMBL" id="CP001291">
    <property type="protein sequence ID" value="ACK72518.1"/>
    <property type="molecule type" value="Genomic_DNA"/>
</dbReference>
<gene>
    <name evidence="2" type="ordered locus">PCC7424_4147</name>
</gene>
<sequence>MDNQNYILLNLPSKVEYALLALLEMASQSHLKHPLTVNEITAKQPIPERYLEQILATLRRGGLLKSQRGSKGGYVLAREPQDITLLEIVSIIEGNRQVKENTDLSTVEMKLIQDSWHQANQAAQSILEQYTLLDLCKQRESYLQQGLMYYI</sequence>
<dbReference type="GO" id="GO:0005829">
    <property type="term" value="C:cytosol"/>
    <property type="evidence" value="ECO:0007669"/>
    <property type="project" value="TreeGrafter"/>
</dbReference>
<keyword evidence="1" id="KW-0238">DNA-binding</keyword>
<dbReference type="eggNOG" id="COG1959">
    <property type="taxonomic scope" value="Bacteria"/>
</dbReference>
<dbReference type="RefSeq" id="WP_015956103.1">
    <property type="nucleotide sequence ID" value="NC_011729.1"/>
</dbReference>
<dbReference type="NCBIfam" id="TIGR00738">
    <property type="entry name" value="rrf2_super"/>
    <property type="match status" value="1"/>
</dbReference>
<accession>B7KLE6</accession>
<dbReference type="PROSITE" id="PS01332">
    <property type="entry name" value="HTH_RRF2_1"/>
    <property type="match status" value="1"/>
</dbReference>